<evidence type="ECO:0000259" key="1">
    <source>
        <dbReference type="Pfam" id="PF07969"/>
    </source>
</evidence>
<gene>
    <name evidence="2" type="ORF">RHOBADRAFT_67002</name>
</gene>
<keyword evidence="3" id="KW-1185">Reference proteome</keyword>
<sequence length="537" mass="58375">MAGKGVGRGGGLRIYFLKKGETLLPGLIDAHAHVLQQGESASAVDLVGASSVSDVVERIARFVAADPGLEKDKSRFILGLGWDQTRFSDTDGAFPTADDLERDPRLRGRPIYLKRIDVHGLWVSPAVLALLPSDLPTDLPGGEIVRGADGRPSGIFLDNAMSFIAAVIPPWTDASRMSFLRSTALSMLEHGLTSVHDAALSPADVRFLRALDEQGRLPIRLYGFVGCEPTNAWCGDDDGIERYEGDRFTVRAAKIFSDGALGSWGAAMHEPYSDAPDKKGFMITEEDELEPLIAKWIAKGFQVNSHGIGDRANTVVLDIYERALRNLTLADGRDPDQDEELRRTQKEVRLRVEHAQILTQDDIKRMGRLGLIASFQPTHATSDMAYAEERLGSERIKGAYAWRSLLSAGAPFALGSDFPVEKVNPFLGLYAATTRKWADEGREGDSPHGRGGWYPAERLTPLEALRGFTTSAAYAAFSENRVGVLAVGAHADFIVVDGDPLDAPDEGAPGRDEWEAKLRGMKVRATVVGGRVMHGGF</sequence>
<dbReference type="Gene3D" id="2.30.40.10">
    <property type="entry name" value="Urease, subunit C, domain 1"/>
    <property type="match status" value="1"/>
</dbReference>
<dbReference type="EMBL" id="KQ474090">
    <property type="protein sequence ID" value="KPV71872.1"/>
    <property type="molecule type" value="Genomic_DNA"/>
</dbReference>
<name>A0A0P9EQZ8_RHOGW</name>
<dbReference type="Gene3D" id="3.10.310.70">
    <property type="match status" value="1"/>
</dbReference>
<dbReference type="Pfam" id="PF07969">
    <property type="entry name" value="Amidohydro_3"/>
    <property type="match status" value="1"/>
</dbReference>
<protein>
    <recommendedName>
        <fullName evidence="1">Amidohydrolase 3 domain-containing protein</fullName>
    </recommendedName>
</protein>
<dbReference type="PANTHER" id="PTHR22642">
    <property type="entry name" value="IMIDAZOLONEPROPIONASE"/>
    <property type="match status" value="1"/>
</dbReference>
<evidence type="ECO:0000313" key="2">
    <source>
        <dbReference type="EMBL" id="KPV71872.1"/>
    </source>
</evidence>
<evidence type="ECO:0000313" key="3">
    <source>
        <dbReference type="Proteomes" id="UP000053890"/>
    </source>
</evidence>
<dbReference type="RefSeq" id="XP_018267921.1">
    <property type="nucleotide sequence ID" value="XM_018419146.1"/>
</dbReference>
<dbReference type="Proteomes" id="UP000053890">
    <property type="component" value="Unassembled WGS sequence"/>
</dbReference>
<proteinExistence type="predicted"/>
<organism evidence="2 3">
    <name type="scientific">Rhodotorula graminis (strain WP1)</name>
    <dbReference type="NCBI Taxonomy" id="578459"/>
    <lineage>
        <taxon>Eukaryota</taxon>
        <taxon>Fungi</taxon>
        <taxon>Dikarya</taxon>
        <taxon>Basidiomycota</taxon>
        <taxon>Pucciniomycotina</taxon>
        <taxon>Microbotryomycetes</taxon>
        <taxon>Sporidiobolales</taxon>
        <taxon>Sporidiobolaceae</taxon>
        <taxon>Rhodotorula</taxon>
    </lineage>
</organism>
<dbReference type="SUPFAM" id="SSF51338">
    <property type="entry name" value="Composite domain of metallo-dependent hydrolases"/>
    <property type="match status" value="1"/>
</dbReference>
<dbReference type="InterPro" id="IPR013108">
    <property type="entry name" value="Amidohydro_3"/>
</dbReference>
<dbReference type="AlphaFoldDB" id="A0A0P9EQZ8"/>
<dbReference type="GO" id="GO:0016810">
    <property type="term" value="F:hydrolase activity, acting on carbon-nitrogen (but not peptide) bonds"/>
    <property type="evidence" value="ECO:0007669"/>
    <property type="project" value="InterPro"/>
</dbReference>
<dbReference type="Gene3D" id="3.20.20.140">
    <property type="entry name" value="Metal-dependent hydrolases"/>
    <property type="match status" value="1"/>
</dbReference>
<dbReference type="SUPFAM" id="SSF51556">
    <property type="entry name" value="Metallo-dependent hydrolases"/>
    <property type="match status" value="1"/>
</dbReference>
<dbReference type="GeneID" id="28979592"/>
<dbReference type="InterPro" id="IPR033932">
    <property type="entry name" value="YtcJ-like"/>
</dbReference>
<dbReference type="OrthoDB" id="3501663at2759"/>
<dbReference type="InterPro" id="IPR011059">
    <property type="entry name" value="Metal-dep_hydrolase_composite"/>
</dbReference>
<reference evidence="2 3" key="1">
    <citation type="journal article" date="2015" name="Front. Microbiol.">
        <title>Genome sequence of the plant growth promoting endophytic yeast Rhodotorula graminis WP1.</title>
        <authorList>
            <person name="Firrincieli A."/>
            <person name="Otillar R."/>
            <person name="Salamov A."/>
            <person name="Schmutz J."/>
            <person name="Khan Z."/>
            <person name="Redman R.S."/>
            <person name="Fleck N.D."/>
            <person name="Lindquist E."/>
            <person name="Grigoriev I.V."/>
            <person name="Doty S.L."/>
        </authorList>
    </citation>
    <scope>NUCLEOTIDE SEQUENCE [LARGE SCALE GENOMIC DNA]</scope>
    <source>
        <strain evidence="2 3">WP1</strain>
    </source>
</reference>
<accession>A0A0P9EQZ8</accession>
<dbReference type="CDD" id="cd01300">
    <property type="entry name" value="YtcJ_like"/>
    <property type="match status" value="1"/>
</dbReference>
<dbReference type="PANTHER" id="PTHR22642:SF2">
    <property type="entry name" value="PROTEIN LONG AFTER FAR-RED 3"/>
    <property type="match status" value="1"/>
</dbReference>
<feature type="domain" description="Amidohydrolase 3" evidence="1">
    <location>
        <begin position="19"/>
        <end position="533"/>
    </location>
</feature>
<dbReference type="STRING" id="578459.A0A0P9EQZ8"/>
<dbReference type="InterPro" id="IPR032466">
    <property type="entry name" value="Metal_Hydrolase"/>
</dbReference>
<dbReference type="OMA" id="VAWVGSE"/>